<dbReference type="GO" id="GO:0046856">
    <property type="term" value="P:phosphatidylinositol dephosphorylation"/>
    <property type="evidence" value="ECO:0007669"/>
    <property type="project" value="InterPro"/>
</dbReference>
<dbReference type="Pfam" id="PF22669">
    <property type="entry name" value="Exo_endo_phos2"/>
    <property type="match status" value="2"/>
</dbReference>
<gene>
    <name evidence="4" type="ORF">Scep_026039</name>
</gene>
<accession>A0AAP0EJC9</accession>
<comment type="similarity">
    <text evidence="1">Belongs to the inositol polyphosphate 5-phosphatase family.</text>
</comment>
<organism evidence="4 5">
    <name type="scientific">Stephania cephalantha</name>
    <dbReference type="NCBI Taxonomy" id="152367"/>
    <lineage>
        <taxon>Eukaryota</taxon>
        <taxon>Viridiplantae</taxon>
        <taxon>Streptophyta</taxon>
        <taxon>Embryophyta</taxon>
        <taxon>Tracheophyta</taxon>
        <taxon>Spermatophyta</taxon>
        <taxon>Magnoliopsida</taxon>
        <taxon>Ranunculales</taxon>
        <taxon>Menispermaceae</taxon>
        <taxon>Menispermoideae</taxon>
        <taxon>Cissampelideae</taxon>
        <taxon>Stephania</taxon>
    </lineage>
</organism>
<dbReference type="InterPro" id="IPR045849">
    <property type="entry name" value="IP5P_plant"/>
</dbReference>
<feature type="domain" description="Inositol polyphosphate-related phosphatase" evidence="3">
    <location>
        <begin position="289"/>
        <end position="607"/>
    </location>
</feature>
<dbReference type="PANTHER" id="PTHR45666">
    <property type="entry name" value="TYPE IV INOSITOL POLYPHOSPHATE 5-PHOSPHATASE 9"/>
    <property type="match status" value="1"/>
</dbReference>
<evidence type="ECO:0000259" key="3">
    <source>
        <dbReference type="SMART" id="SM00128"/>
    </source>
</evidence>
<proteinExistence type="inferred from homology"/>
<dbReference type="GO" id="GO:0004439">
    <property type="term" value="F:phosphatidylinositol-4,5-bisphosphate 5-phosphatase activity"/>
    <property type="evidence" value="ECO:0007669"/>
    <property type="project" value="TreeGrafter"/>
</dbReference>
<name>A0AAP0EJC9_9MAGN</name>
<dbReference type="EMBL" id="JBBNAG010000011">
    <property type="protein sequence ID" value="KAK9094570.1"/>
    <property type="molecule type" value="Genomic_DNA"/>
</dbReference>
<comment type="caution">
    <text evidence="4">The sequence shown here is derived from an EMBL/GenBank/DDBJ whole genome shotgun (WGS) entry which is preliminary data.</text>
</comment>
<dbReference type="PANTHER" id="PTHR45666:SF21">
    <property type="entry name" value="TYPE I INOSITOL POLYPHOSPHATE 5-PHOSPHATASE 2"/>
    <property type="match status" value="1"/>
</dbReference>
<evidence type="ECO:0000256" key="1">
    <source>
        <dbReference type="ARBA" id="ARBA00010768"/>
    </source>
</evidence>
<dbReference type="SMART" id="SM00128">
    <property type="entry name" value="IPPc"/>
    <property type="match status" value="1"/>
</dbReference>
<evidence type="ECO:0000256" key="2">
    <source>
        <dbReference type="ARBA" id="ARBA00022801"/>
    </source>
</evidence>
<evidence type="ECO:0000313" key="5">
    <source>
        <dbReference type="Proteomes" id="UP001419268"/>
    </source>
</evidence>
<keyword evidence="2" id="KW-0378">Hydrolase</keyword>
<protein>
    <recommendedName>
        <fullName evidence="3">Inositol polyphosphate-related phosphatase domain-containing protein</fullName>
    </recommendedName>
</protein>
<reference evidence="4 5" key="1">
    <citation type="submission" date="2024-01" db="EMBL/GenBank/DDBJ databases">
        <title>Genome assemblies of Stephania.</title>
        <authorList>
            <person name="Yang L."/>
        </authorList>
    </citation>
    <scope>NUCLEOTIDE SEQUENCE [LARGE SCALE GENOMIC DNA]</scope>
    <source>
        <strain evidence="4">JXDWG</strain>
        <tissue evidence="4">Leaf</tissue>
    </source>
</reference>
<dbReference type="GO" id="GO:0034485">
    <property type="term" value="F:phosphatidylinositol-3,4,5-trisphosphate 5-phosphatase activity"/>
    <property type="evidence" value="ECO:0007669"/>
    <property type="project" value="TreeGrafter"/>
</dbReference>
<keyword evidence="5" id="KW-1185">Reference proteome</keyword>
<dbReference type="InterPro" id="IPR036691">
    <property type="entry name" value="Endo/exonu/phosph_ase_sf"/>
</dbReference>
<evidence type="ECO:0000313" key="4">
    <source>
        <dbReference type="EMBL" id="KAK9094570.1"/>
    </source>
</evidence>
<dbReference type="FunFam" id="3.60.10.10:FF:000048">
    <property type="entry name" value="Type I inositol polyphosphate 5-phosphatase 2"/>
    <property type="match status" value="1"/>
</dbReference>
<dbReference type="Gene3D" id="3.60.10.10">
    <property type="entry name" value="Endonuclease/exonuclease/phosphatase"/>
    <property type="match status" value="2"/>
</dbReference>
<dbReference type="InterPro" id="IPR000300">
    <property type="entry name" value="IPPc"/>
</dbReference>
<sequence length="780" mass="89392">MRARRGKRSEAFWPSIIMKKWLNIKPKVHEFSEDEVDTETESEDDASSCRDAKEDICRDEVCGIRDLKSESICQTSETYLEGHTSRHRRRNSETLRVQYINKKEVRVTIGTWNVAGKPPIKDLEIDDWLILKEPADVYILGFQEVVPLNAGNVLGAEDNRPIPKWEAIIRKSLNKSSTPETKYKSYSAPPSPVLRTSSAADVLADEMGMLEVDMVINHPAELSNGNKIERQDTDGAMNLPKMSQIRRIYAIENNNRLDWPENSLSTPVQLLSSVKKLRRVSSSSARMGFNWPDDSKLFNSGDSVPCSRLKRVHHSSGNLGLVCIESQDSSDVIESPSDSSEKFSKQEEDYFVESKFENDEKGISEVDKFRGKYVRIISKQMVGIYVSVWVRKSLRRHINNLKVSPVGVGIMGYMGNKGSISISMSLYQTRLCIVCSHLTSGHKVGDEQRRNSDVFEILRRTQFSSILDDIDQPRKIPSHDQIFWFGDLNYRLNELDAKVRKLVAGEQWDVLLSTDQLSKELHSGHVFSGWKEGIIDFPPTYKYELNSDRYVGENPNEGEKKRTPAWCDRILWFGKGIKQLSYRNTNIRLSDHRPVSSNFLVEVEVFDQKKLQRALNLTKAAVVHPEIFLDEDKCGVRSAIEIQNRGMFELIYINACDVVTNVPTLPWWITIFLSELKNKTAFLTFSTTRFPAPFPMETLTKMLTTRFPRLARYSRSVPRSRLDAYNLGKINALDNLQKDVQSGIGVLYVGKTNNQWTIFLFTVIFSQVIWHRWDIFTRGM</sequence>
<dbReference type="Proteomes" id="UP001419268">
    <property type="component" value="Unassembled WGS sequence"/>
</dbReference>
<dbReference type="GO" id="GO:0004445">
    <property type="term" value="F:inositol-polyphosphate 5-phosphatase activity"/>
    <property type="evidence" value="ECO:0007669"/>
    <property type="project" value="InterPro"/>
</dbReference>
<dbReference type="AlphaFoldDB" id="A0AAP0EJC9"/>
<dbReference type="SUPFAM" id="SSF56219">
    <property type="entry name" value="DNase I-like"/>
    <property type="match status" value="1"/>
</dbReference>